<organism evidence="2 3">
    <name type="scientific">Prorocentrum cordatum</name>
    <dbReference type="NCBI Taxonomy" id="2364126"/>
    <lineage>
        <taxon>Eukaryota</taxon>
        <taxon>Sar</taxon>
        <taxon>Alveolata</taxon>
        <taxon>Dinophyceae</taxon>
        <taxon>Prorocentrales</taxon>
        <taxon>Prorocentraceae</taxon>
        <taxon>Prorocentrum</taxon>
    </lineage>
</organism>
<sequence length="161" mass="17420">PPAAGMAMFDRRLLAYFDGGGLAGETTLQDRITDYQRDLAEIEHALLKYQAVVGGSRARVRARARDEWIAKHQSRRTCTATSLRRRATEPTSRPRPGGAGLRGTPAEALAARGAPPRTHTCSARASLRPSPDASQGSRRSSQLLPQDAAGQDRERCRSGCP</sequence>
<reference evidence="2" key="1">
    <citation type="submission" date="2023-10" db="EMBL/GenBank/DDBJ databases">
        <authorList>
            <person name="Chen Y."/>
            <person name="Shah S."/>
            <person name="Dougan E. K."/>
            <person name="Thang M."/>
            <person name="Chan C."/>
        </authorList>
    </citation>
    <scope>NUCLEOTIDE SEQUENCE [LARGE SCALE GENOMIC DNA]</scope>
</reference>
<dbReference type="Proteomes" id="UP001189429">
    <property type="component" value="Unassembled WGS sequence"/>
</dbReference>
<protein>
    <submittedName>
        <fullName evidence="2">Uncharacterized protein</fullName>
    </submittedName>
</protein>
<evidence type="ECO:0000256" key="1">
    <source>
        <dbReference type="SAM" id="MobiDB-lite"/>
    </source>
</evidence>
<feature type="region of interest" description="Disordered" evidence="1">
    <location>
        <begin position="70"/>
        <end position="161"/>
    </location>
</feature>
<evidence type="ECO:0000313" key="3">
    <source>
        <dbReference type="Proteomes" id="UP001189429"/>
    </source>
</evidence>
<dbReference type="EMBL" id="CAUYUJ010017993">
    <property type="protein sequence ID" value="CAK0879724.1"/>
    <property type="molecule type" value="Genomic_DNA"/>
</dbReference>
<name>A0ABN9W488_9DINO</name>
<keyword evidence="3" id="KW-1185">Reference proteome</keyword>
<feature type="non-terminal residue" evidence="2">
    <location>
        <position position="1"/>
    </location>
</feature>
<accession>A0ABN9W488</accession>
<proteinExistence type="predicted"/>
<comment type="caution">
    <text evidence="2">The sequence shown here is derived from an EMBL/GenBank/DDBJ whole genome shotgun (WGS) entry which is preliminary data.</text>
</comment>
<feature type="compositionally biased region" description="Basic and acidic residues" evidence="1">
    <location>
        <begin position="150"/>
        <end position="161"/>
    </location>
</feature>
<feature type="compositionally biased region" description="Polar residues" evidence="1">
    <location>
        <begin position="132"/>
        <end position="144"/>
    </location>
</feature>
<evidence type="ECO:0000313" key="2">
    <source>
        <dbReference type="EMBL" id="CAK0879724.1"/>
    </source>
</evidence>
<gene>
    <name evidence="2" type="ORF">PCOR1329_LOCUS63064</name>
</gene>